<feature type="non-terminal residue" evidence="1">
    <location>
        <position position="1"/>
    </location>
</feature>
<dbReference type="Proteomes" id="UP001218218">
    <property type="component" value="Unassembled WGS sequence"/>
</dbReference>
<organism evidence="1 2">
    <name type="scientific">Mycena albidolilacea</name>
    <dbReference type="NCBI Taxonomy" id="1033008"/>
    <lineage>
        <taxon>Eukaryota</taxon>
        <taxon>Fungi</taxon>
        <taxon>Dikarya</taxon>
        <taxon>Basidiomycota</taxon>
        <taxon>Agaricomycotina</taxon>
        <taxon>Agaricomycetes</taxon>
        <taxon>Agaricomycetidae</taxon>
        <taxon>Agaricales</taxon>
        <taxon>Marasmiineae</taxon>
        <taxon>Mycenaceae</taxon>
        <taxon>Mycena</taxon>
    </lineage>
</organism>
<proteinExistence type="predicted"/>
<dbReference type="EMBL" id="JARIHO010000002">
    <property type="protein sequence ID" value="KAJ7366023.1"/>
    <property type="molecule type" value="Genomic_DNA"/>
</dbReference>
<evidence type="ECO:0000313" key="2">
    <source>
        <dbReference type="Proteomes" id="UP001218218"/>
    </source>
</evidence>
<name>A0AAD7AQ76_9AGAR</name>
<gene>
    <name evidence="1" type="ORF">DFH08DRAFT_679469</name>
</gene>
<dbReference type="AlphaFoldDB" id="A0AAD7AQ76"/>
<accession>A0AAD7AQ76</accession>
<sequence>QGRIIHAKGRLFAVLVSFAWHLIWNLRVNRVIANPDRILTSAEIYNQWLNTINRALQRDRLLTDKVRFDSLALNKQLVLSTWSGLLLDEDSLPDDWTKEGVLVGMRPIIDQHGIG</sequence>
<comment type="caution">
    <text evidence="1">The sequence shown here is derived from an EMBL/GenBank/DDBJ whole genome shotgun (WGS) entry which is preliminary data.</text>
</comment>
<keyword evidence="2" id="KW-1185">Reference proteome</keyword>
<protein>
    <submittedName>
        <fullName evidence="1">Uncharacterized protein</fullName>
    </submittedName>
</protein>
<reference evidence="1" key="1">
    <citation type="submission" date="2023-03" db="EMBL/GenBank/DDBJ databases">
        <title>Massive genome expansion in bonnet fungi (Mycena s.s.) driven by repeated elements and novel gene families across ecological guilds.</title>
        <authorList>
            <consortium name="Lawrence Berkeley National Laboratory"/>
            <person name="Harder C.B."/>
            <person name="Miyauchi S."/>
            <person name="Viragh M."/>
            <person name="Kuo A."/>
            <person name="Thoen E."/>
            <person name="Andreopoulos B."/>
            <person name="Lu D."/>
            <person name="Skrede I."/>
            <person name="Drula E."/>
            <person name="Henrissat B."/>
            <person name="Morin E."/>
            <person name="Kohler A."/>
            <person name="Barry K."/>
            <person name="LaButti K."/>
            <person name="Morin E."/>
            <person name="Salamov A."/>
            <person name="Lipzen A."/>
            <person name="Mereny Z."/>
            <person name="Hegedus B."/>
            <person name="Baldrian P."/>
            <person name="Stursova M."/>
            <person name="Weitz H."/>
            <person name="Taylor A."/>
            <person name="Grigoriev I.V."/>
            <person name="Nagy L.G."/>
            <person name="Martin F."/>
            <person name="Kauserud H."/>
        </authorList>
    </citation>
    <scope>NUCLEOTIDE SEQUENCE</scope>
    <source>
        <strain evidence="1">CBHHK002</strain>
    </source>
</reference>
<evidence type="ECO:0000313" key="1">
    <source>
        <dbReference type="EMBL" id="KAJ7366023.1"/>
    </source>
</evidence>